<evidence type="ECO:0000259" key="2">
    <source>
        <dbReference type="Pfam" id="PF13482"/>
    </source>
</evidence>
<accession>A0A4S4BIY3</accession>
<feature type="compositionally biased region" description="Basic and acidic residues" evidence="1">
    <location>
        <begin position="1"/>
        <end position="10"/>
    </location>
</feature>
<dbReference type="InterPro" id="IPR038720">
    <property type="entry name" value="YprB_RNase_H-like_dom"/>
</dbReference>
<dbReference type="SUPFAM" id="SSF48452">
    <property type="entry name" value="TPR-like"/>
    <property type="match status" value="1"/>
</dbReference>
<evidence type="ECO:0000313" key="3">
    <source>
        <dbReference type="EMBL" id="THF74588.1"/>
    </source>
</evidence>
<dbReference type="AlphaFoldDB" id="A0A4S4BIY3"/>
<dbReference type="SUPFAM" id="SSF53098">
    <property type="entry name" value="Ribonuclease H-like"/>
    <property type="match status" value="1"/>
</dbReference>
<feature type="compositionally biased region" description="Gly residues" evidence="1">
    <location>
        <begin position="27"/>
        <end position="36"/>
    </location>
</feature>
<feature type="domain" description="YprB ribonuclease H-like" evidence="2">
    <location>
        <begin position="130"/>
        <end position="300"/>
    </location>
</feature>
<dbReference type="PANTHER" id="PTHR38462:SF1">
    <property type="entry name" value="YPRB RIBONUCLEASE H-LIKE DOMAIN-CONTAINING PROTEIN"/>
    <property type="match status" value="1"/>
</dbReference>
<sequence length="456" mass="50957">MSGGLRERLARLKAQASSAKPAEDNGDGSGQEGGGVPNSFSQRESAGATRSPADDHALHPAFERIGVRQVDNSHGSFLLRTIPYPLHYAHGLYELGALMRSATRLGPVALRQNKKEEADREPELDVGKLLFLDTETTGLGVGAGNVPFMIGIGFFDEEGEAFVVEQTLIRHPGEERAMLFHLLGRMDGRTHLVTYNGRTFDWPVLVNRYILNGWRSNGKEPGHLDFLHPSRALWRNTLESCRLSRIEEDRLGIARGEDVPGSLAPELYMRYLSDGDAGHLEGVYHHNERDILTLVSLAAHFGALLGGDEPAVSPPEGAEELYRTAAWLDVHGQSERSERLFEALIGREDAAAWRWWLPAAARYKRLGRYETALPLWERAAVRAERAALPSTEAHVELAMYYEHRAKDYGAALGYAEAALDLALRRPSSPREPKRVREERDELRKRVERLRRKLARG</sequence>
<proteinExistence type="predicted"/>
<evidence type="ECO:0000256" key="1">
    <source>
        <dbReference type="SAM" id="MobiDB-lite"/>
    </source>
</evidence>
<dbReference type="Proteomes" id="UP000310636">
    <property type="component" value="Unassembled WGS sequence"/>
</dbReference>
<dbReference type="InterPro" id="IPR011990">
    <property type="entry name" value="TPR-like_helical_dom_sf"/>
</dbReference>
<name>A0A4S4BIY3_9BACL</name>
<dbReference type="Pfam" id="PF13482">
    <property type="entry name" value="RNase_H_2"/>
    <property type="match status" value="1"/>
</dbReference>
<feature type="region of interest" description="Disordered" evidence="1">
    <location>
        <begin position="1"/>
        <end position="54"/>
    </location>
</feature>
<dbReference type="Gene3D" id="1.25.40.10">
    <property type="entry name" value="Tetratricopeptide repeat domain"/>
    <property type="match status" value="1"/>
</dbReference>
<protein>
    <recommendedName>
        <fullName evidence="2">YprB ribonuclease H-like domain-containing protein</fullName>
    </recommendedName>
</protein>
<evidence type="ECO:0000313" key="4">
    <source>
        <dbReference type="Proteomes" id="UP000310636"/>
    </source>
</evidence>
<comment type="caution">
    <text evidence="3">The sequence shown here is derived from an EMBL/GenBank/DDBJ whole genome shotgun (WGS) entry which is preliminary data.</text>
</comment>
<dbReference type="OrthoDB" id="9790530at2"/>
<keyword evidence="4" id="KW-1185">Reference proteome</keyword>
<dbReference type="InterPro" id="IPR012337">
    <property type="entry name" value="RNaseH-like_sf"/>
</dbReference>
<dbReference type="EMBL" id="SSOB01000039">
    <property type="protein sequence ID" value="THF74588.1"/>
    <property type="molecule type" value="Genomic_DNA"/>
</dbReference>
<gene>
    <name evidence="3" type="ORF">E6C55_24625</name>
</gene>
<reference evidence="3 4" key="1">
    <citation type="submission" date="2019-04" db="EMBL/GenBank/DDBJ databases">
        <title>Cohnella sp. nov. isolated from preserved vegetables.</title>
        <authorList>
            <person name="Lin S.-Y."/>
            <person name="Hung M.-H."/>
            <person name="Young C.-C."/>
        </authorList>
    </citation>
    <scope>NUCLEOTIDE SEQUENCE [LARGE SCALE GENOMIC DNA]</scope>
    <source>
        <strain evidence="3 4">CC-MHH1044</strain>
    </source>
</reference>
<dbReference type="RefSeq" id="WP_136372485.1">
    <property type="nucleotide sequence ID" value="NZ_SSOB01000039.1"/>
</dbReference>
<dbReference type="PANTHER" id="PTHR38462">
    <property type="entry name" value="EXONUCLEASE-LIKE PROTEIN"/>
    <property type="match status" value="1"/>
</dbReference>
<organism evidence="3 4">
    <name type="scientific">Cohnella fermenti</name>
    <dbReference type="NCBI Taxonomy" id="2565925"/>
    <lineage>
        <taxon>Bacteria</taxon>
        <taxon>Bacillati</taxon>
        <taxon>Bacillota</taxon>
        <taxon>Bacilli</taxon>
        <taxon>Bacillales</taxon>
        <taxon>Paenibacillaceae</taxon>
        <taxon>Cohnella</taxon>
    </lineage>
</organism>